<dbReference type="GO" id="GO:0006890">
    <property type="term" value="P:retrograde vesicle-mediated transport, Golgi to endoplasmic reticulum"/>
    <property type="evidence" value="ECO:0007669"/>
    <property type="project" value="TreeGrafter"/>
</dbReference>
<evidence type="ECO:0000256" key="4">
    <source>
        <dbReference type="ARBA" id="ARBA00022448"/>
    </source>
</evidence>
<evidence type="ECO:0000256" key="1">
    <source>
        <dbReference type="ARBA" id="ARBA00004395"/>
    </source>
</evidence>
<dbReference type="Proteomes" id="UP000316621">
    <property type="component" value="Chromosome 5"/>
</dbReference>
<dbReference type="PANTHER" id="PTHR21443">
    <property type="entry name" value="CONSERVED OLIGOMERIC GOLGI COMPLEX COMPONENT 7"/>
    <property type="match status" value="1"/>
</dbReference>
<reference evidence="9 10" key="1">
    <citation type="journal article" date="2018" name="Science">
        <title>The opium poppy genome and morphinan production.</title>
        <authorList>
            <person name="Guo L."/>
            <person name="Winzer T."/>
            <person name="Yang X."/>
            <person name="Li Y."/>
            <person name="Ning Z."/>
            <person name="He Z."/>
            <person name="Teodor R."/>
            <person name="Lu Y."/>
            <person name="Bowser T.A."/>
            <person name="Graham I.A."/>
            <person name="Ye K."/>
        </authorList>
    </citation>
    <scope>NUCLEOTIDE SEQUENCE [LARGE SCALE GENOMIC DNA]</scope>
    <source>
        <strain evidence="10">cv. HN1</strain>
        <tissue evidence="9">Leaves</tissue>
    </source>
</reference>
<evidence type="ECO:0000256" key="3">
    <source>
        <dbReference type="ARBA" id="ARBA00020984"/>
    </source>
</evidence>
<organism evidence="9 10">
    <name type="scientific">Papaver somniferum</name>
    <name type="common">Opium poppy</name>
    <dbReference type="NCBI Taxonomy" id="3469"/>
    <lineage>
        <taxon>Eukaryota</taxon>
        <taxon>Viridiplantae</taxon>
        <taxon>Streptophyta</taxon>
        <taxon>Embryophyta</taxon>
        <taxon>Tracheophyta</taxon>
        <taxon>Spermatophyta</taxon>
        <taxon>Magnoliopsida</taxon>
        <taxon>Ranunculales</taxon>
        <taxon>Papaveraceae</taxon>
        <taxon>Papaveroideae</taxon>
        <taxon>Papaver</taxon>
    </lineage>
</organism>
<keyword evidence="5" id="KW-0653">Protein transport</keyword>
<accession>A0A4Y7JTQ1</accession>
<keyword evidence="10" id="KW-1185">Reference proteome</keyword>
<dbReference type="Gramene" id="RZC63149">
    <property type="protein sequence ID" value="RZC63149"/>
    <property type="gene ID" value="C5167_024914"/>
</dbReference>
<keyword evidence="7" id="KW-0472">Membrane</keyword>
<dbReference type="Pfam" id="PF10191">
    <property type="entry name" value="COG7"/>
    <property type="match status" value="1"/>
</dbReference>
<dbReference type="AlphaFoldDB" id="A0A4Y7JTQ1"/>
<dbReference type="EMBL" id="CM010719">
    <property type="protein sequence ID" value="RZC63149.1"/>
    <property type="molecule type" value="Genomic_DNA"/>
</dbReference>
<keyword evidence="6" id="KW-0333">Golgi apparatus</keyword>
<evidence type="ECO:0000256" key="5">
    <source>
        <dbReference type="ARBA" id="ARBA00022927"/>
    </source>
</evidence>
<evidence type="ECO:0000256" key="7">
    <source>
        <dbReference type="ARBA" id="ARBA00023136"/>
    </source>
</evidence>
<keyword evidence="4" id="KW-0813">Transport</keyword>
<gene>
    <name evidence="9" type="ORF">C5167_024914</name>
</gene>
<sequence>MKEKPLKQFRVFIGFILQFIGCQSGKFVSRINLANGEVVPERSALDKGVLDILSGDMPKGSKIQTKHLEVLLDILKAIYSPYESFKQRYGQIECIILSSEIAGLDLRGAVGGQAFNYVEHFEVCKNLFHNFGEMHQFTGVYSIFQQTLKSLGAVCGVDFTSDATGTKKEIGSDRREGAYNAHRLETSLEEEEWSIVQGALQILTVADRLTSRSSVLEASLRSTLPRLSTSSQWISVETSFHTYHGELSERDTVNYCWTTLNTSGLDRSRDHGLGWQREISNLFMVSEFHCTA</sequence>
<comment type="subcellular location">
    <subcellularLocation>
        <location evidence="1">Golgi apparatus membrane</location>
        <topology evidence="1">Peripheral membrane protein</topology>
    </subcellularLocation>
</comment>
<dbReference type="STRING" id="3469.A0A4Y7JTQ1"/>
<dbReference type="PANTHER" id="PTHR21443:SF0">
    <property type="entry name" value="CONSERVED OLIGOMERIC GOLGI COMPLEX SUBUNIT 7"/>
    <property type="match status" value="1"/>
</dbReference>
<comment type="similarity">
    <text evidence="2">Belongs to the COG7 family.</text>
</comment>
<evidence type="ECO:0000256" key="8">
    <source>
        <dbReference type="ARBA" id="ARBA00031345"/>
    </source>
</evidence>
<evidence type="ECO:0000313" key="9">
    <source>
        <dbReference type="EMBL" id="RZC63149.1"/>
    </source>
</evidence>
<dbReference type="GO" id="GO:0017119">
    <property type="term" value="C:Golgi transport complex"/>
    <property type="evidence" value="ECO:0007669"/>
    <property type="project" value="InterPro"/>
</dbReference>
<evidence type="ECO:0000313" key="10">
    <source>
        <dbReference type="Proteomes" id="UP000316621"/>
    </source>
</evidence>
<name>A0A4Y7JTQ1_PAPSO</name>
<evidence type="ECO:0000256" key="2">
    <source>
        <dbReference type="ARBA" id="ARBA00005831"/>
    </source>
</evidence>
<protein>
    <recommendedName>
        <fullName evidence="3">Conserved oligomeric Golgi complex subunit 7</fullName>
    </recommendedName>
    <alternativeName>
        <fullName evidence="8">Component of oligomeric Golgi complex 7</fullName>
    </alternativeName>
</protein>
<evidence type="ECO:0000256" key="6">
    <source>
        <dbReference type="ARBA" id="ARBA00023034"/>
    </source>
</evidence>
<proteinExistence type="inferred from homology"/>
<dbReference type="GO" id="GO:0006886">
    <property type="term" value="P:intracellular protein transport"/>
    <property type="evidence" value="ECO:0007669"/>
    <property type="project" value="InterPro"/>
</dbReference>
<dbReference type="GO" id="GO:0007030">
    <property type="term" value="P:Golgi organization"/>
    <property type="evidence" value="ECO:0007669"/>
    <property type="project" value="TreeGrafter"/>
</dbReference>
<dbReference type="InterPro" id="IPR019335">
    <property type="entry name" value="COG7"/>
</dbReference>
<dbReference type="GO" id="GO:0000139">
    <property type="term" value="C:Golgi membrane"/>
    <property type="evidence" value="ECO:0007669"/>
    <property type="project" value="UniProtKB-SubCell"/>
</dbReference>